<reference evidence="1" key="1">
    <citation type="submission" date="2020-01" db="EMBL/GenBank/DDBJ databases">
        <authorList>
            <consortium name="DOE Joint Genome Institute"/>
            <person name="Haridas S."/>
            <person name="Albert R."/>
            <person name="Binder M."/>
            <person name="Bloem J."/>
            <person name="Labutti K."/>
            <person name="Salamov A."/>
            <person name="Andreopoulos B."/>
            <person name="Baker S.E."/>
            <person name="Barry K."/>
            <person name="Bills G."/>
            <person name="Bluhm B.H."/>
            <person name="Cannon C."/>
            <person name="Castanera R."/>
            <person name="Culley D.E."/>
            <person name="Daum C."/>
            <person name="Ezra D."/>
            <person name="Gonzalez J.B."/>
            <person name="Henrissat B."/>
            <person name="Kuo A."/>
            <person name="Liang C."/>
            <person name="Lipzen A."/>
            <person name="Lutzoni F."/>
            <person name="Magnuson J."/>
            <person name="Mondo S."/>
            <person name="Nolan M."/>
            <person name="Ohm R."/>
            <person name="Pangilinan J."/>
            <person name="Park H.-J."/>
            <person name="Ramirez L."/>
            <person name="Alfaro M."/>
            <person name="Sun H."/>
            <person name="Tritt A."/>
            <person name="Yoshinaga Y."/>
            <person name="Zwiers L.-H."/>
            <person name="Turgeon B.G."/>
            <person name="Goodwin S.B."/>
            <person name="Spatafora J.W."/>
            <person name="Crous P.W."/>
            <person name="Grigoriev I.V."/>
        </authorList>
    </citation>
    <scope>NUCLEOTIDE SEQUENCE</scope>
    <source>
        <strain evidence="1">IPT5</strain>
    </source>
</reference>
<keyword evidence="2" id="KW-1185">Reference proteome</keyword>
<organism evidence="1 2">
    <name type="scientific">Plenodomus tracheiphilus IPT5</name>
    <dbReference type="NCBI Taxonomy" id="1408161"/>
    <lineage>
        <taxon>Eukaryota</taxon>
        <taxon>Fungi</taxon>
        <taxon>Dikarya</taxon>
        <taxon>Ascomycota</taxon>
        <taxon>Pezizomycotina</taxon>
        <taxon>Dothideomycetes</taxon>
        <taxon>Pleosporomycetidae</taxon>
        <taxon>Pleosporales</taxon>
        <taxon>Pleosporineae</taxon>
        <taxon>Leptosphaeriaceae</taxon>
        <taxon>Plenodomus</taxon>
    </lineage>
</organism>
<protein>
    <submittedName>
        <fullName evidence="1">Uncharacterized protein</fullName>
    </submittedName>
</protein>
<dbReference type="Proteomes" id="UP000799423">
    <property type="component" value="Unassembled WGS sequence"/>
</dbReference>
<accession>A0A6A7ATK8</accession>
<dbReference type="EMBL" id="MU006335">
    <property type="protein sequence ID" value="KAF2846402.1"/>
    <property type="molecule type" value="Genomic_DNA"/>
</dbReference>
<sequence length="76" mass="8742">MRDLGWLNARLKFFDRDTPPSSYFSCHFRVLIDTGYHRAISSGQAVCVTWSMSSQQTYLLQTSKVTSKAVIDLDRH</sequence>
<name>A0A6A7ATK8_9PLEO</name>
<proteinExistence type="predicted"/>
<dbReference type="AlphaFoldDB" id="A0A6A7ATK8"/>
<gene>
    <name evidence="1" type="ORF">T440DRAFT_471849</name>
</gene>
<evidence type="ECO:0000313" key="2">
    <source>
        <dbReference type="Proteomes" id="UP000799423"/>
    </source>
</evidence>
<evidence type="ECO:0000313" key="1">
    <source>
        <dbReference type="EMBL" id="KAF2846402.1"/>
    </source>
</evidence>